<keyword evidence="14" id="KW-1185">Reference proteome</keyword>
<evidence type="ECO:0000256" key="7">
    <source>
        <dbReference type="ARBA" id="ARBA00023180"/>
    </source>
</evidence>
<comment type="subcellular location">
    <subcellularLocation>
        <location evidence="1">Endoplasmic reticulum lumen</location>
    </subcellularLocation>
</comment>
<evidence type="ECO:0000256" key="5">
    <source>
        <dbReference type="ARBA" id="ARBA00022824"/>
    </source>
</evidence>
<evidence type="ECO:0000256" key="1">
    <source>
        <dbReference type="ARBA" id="ARBA00004319"/>
    </source>
</evidence>
<feature type="domain" description="EF-hand" evidence="12">
    <location>
        <begin position="38"/>
        <end position="73"/>
    </location>
</feature>
<dbReference type="FunCoup" id="A0A1V9XQG9">
    <property type="interactions" value="1573"/>
</dbReference>
<dbReference type="SUPFAM" id="SSF47473">
    <property type="entry name" value="EF-hand"/>
    <property type="match status" value="2"/>
</dbReference>
<accession>A0A1V9XQG9</accession>
<comment type="function">
    <text evidence="9">Probable molecular chaperone assisting protein biosynthesis and transport in the endoplasmic reticulum. Required for the proper biosynthesis and transport of pulmonary surfactant-associated protein A/SP-A, pulmonary surfactant-associated protein D/SP-D and the lipid transporter ABCA3. By regulating both the proper expression and the degradation through the endoplasmic reticulum-associated protein degradation pathway of these proteins plays a crucial role in pulmonary surfactant homeostasis. Has an anti-fibrotic activity by negatively regulating the secretion of type I and type III collagens. This calcium-binding protein also transiently associates with immature PCSK6 and regulates its secretion.</text>
</comment>
<reference evidence="13 14" key="1">
    <citation type="journal article" date="2017" name="Gigascience">
        <title>Draft genome of the honey bee ectoparasitic mite, Tropilaelaps mercedesae, is shaped by the parasitic life history.</title>
        <authorList>
            <person name="Dong X."/>
            <person name="Armstrong S.D."/>
            <person name="Xia D."/>
            <person name="Makepeace B.L."/>
            <person name="Darby A.C."/>
            <person name="Kadowaki T."/>
        </authorList>
    </citation>
    <scope>NUCLEOTIDE SEQUENCE [LARGE SCALE GENOMIC DNA]</scope>
    <source>
        <strain evidence="13">Wuxi-XJTLU</strain>
    </source>
</reference>
<evidence type="ECO:0000256" key="11">
    <source>
        <dbReference type="ARBA" id="ARBA00072696"/>
    </source>
</evidence>
<dbReference type="OrthoDB" id="293868at2759"/>
<keyword evidence="4" id="KW-0677">Repeat</keyword>
<dbReference type="EMBL" id="MNPL01005866">
    <property type="protein sequence ID" value="OQR75746.1"/>
    <property type="molecule type" value="Genomic_DNA"/>
</dbReference>
<dbReference type="PROSITE" id="PS50222">
    <property type="entry name" value="EF_HAND_2"/>
    <property type="match status" value="3"/>
</dbReference>
<evidence type="ECO:0000256" key="9">
    <source>
        <dbReference type="ARBA" id="ARBA00056975"/>
    </source>
</evidence>
<keyword evidence="7" id="KW-0325">Glycoprotein</keyword>
<name>A0A1V9XQG9_9ACAR</name>
<comment type="caution">
    <text evidence="13">The sequence shown here is derived from an EMBL/GenBank/DDBJ whole genome shotgun (WGS) entry which is preliminary data.</text>
</comment>
<dbReference type="InterPro" id="IPR002048">
    <property type="entry name" value="EF_hand_dom"/>
</dbReference>
<evidence type="ECO:0000256" key="2">
    <source>
        <dbReference type="ARBA" id="ARBA00022723"/>
    </source>
</evidence>
<evidence type="ECO:0000256" key="8">
    <source>
        <dbReference type="ARBA" id="ARBA00023186"/>
    </source>
</evidence>
<dbReference type="FunFam" id="1.10.238.10:FF:000104">
    <property type="entry name" value="calumenin isoform X1"/>
    <property type="match status" value="1"/>
</dbReference>
<dbReference type="GO" id="GO:0005509">
    <property type="term" value="F:calcium ion binding"/>
    <property type="evidence" value="ECO:0007669"/>
    <property type="project" value="InterPro"/>
</dbReference>
<evidence type="ECO:0000313" key="14">
    <source>
        <dbReference type="Proteomes" id="UP000192247"/>
    </source>
</evidence>
<evidence type="ECO:0000256" key="3">
    <source>
        <dbReference type="ARBA" id="ARBA00022729"/>
    </source>
</evidence>
<dbReference type="Gene3D" id="1.10.238.10">
    <property type="entry name" value="EF-hand"/>
    <property type="match status" value="3"/>
</dbReference>
<comment type="subunit">
    <text evidence="10">Interacts with PCSK6 (immature form including the propeptide); probably involved in the maturation and the secretion of PCSK6.</text>
</comment>
<evidence type="ECO:0000256" key="10">
    <source>
        <dbReference type="ARBA" id="ARBA00063143"/>
    </source>
</evidence>
<evidence type="ECO:0000256" key="6">
    <source>
        <dbReference type="ARBA" id="ARBA00022837"/>
    </source>
</evidence>
<dbReference type="GO" id="GO:0015031">
    <property type="term" value="P:protein transport"/>
    <property type="evidence" value="ECO:0007669"/>
    <property type="project" value="UniProtKB-ARBA"/>
</dbReference>
<evidence type="ECO:0000259" key="12">
    <source>
        <dbReference type="PROSITE" id="PS50222"/>
    </source>
</evidence>
<dbReference type="InterPro" id="IPR011992">
    <property type="entry name" value="EF-hand-dom_pair"/>
</dbReference>
<proteinExistence type="predicted"/>
<dbReference type="PANTHER" id="PTHR10827:SF95">
    <property type="entry name" value="LD34388P"/>
    <property type="match status" value="1"/>
</dbReference>
<feature type="domain" description="EF-hand" evidence="12">
    <location>
        <begin position="120"/>
        <end position="155"/>
    </location>
</feature>
<dbReference type="Proteomes" id="UP000192247">
    <property type="component" value="Unassembled WGS sequence"/>
</dbReference>
<dbReference type="AlphaFoldDB" id="A0A1V9XQG9"/>
<keyword evidence="6" id="KW-0106">Calcium</keyword>
<organism evidence="13 14">
    <name type="scientific">Tropilaelaps mercedesae</name>
    <dbReference type="NCBI Taxonomy" id="418985"/>
    <lineage>
        <taxon>Eukaryota</taxon>
        <taxon>Metazoa</taxon>
        <taxon>Ecdysozoa</taxon>
        <taxon>Arthropoda</taxon>
        <taxon>Chelicerata</taxon>
        <taxon>Arachnida</taxon>
        <taxon>Acari</taxon>
        <taxon>Parasitiformes</taxon>
        <taxon>Mesostigmata</taxon>
        <taxon>Gamasina</taxon>
        <taxon>Dermanyssoidea</taxon>
        <taxon>Laelapidae</taxon>
        <taxon>Tropilaelaps</taxon>
    </lineage>
</organism>
<dbReference type="InterPro" id="IPR018247">
    <property type="entry name" value="EF_Hand_1_Ca_BS"/>
</dbReference>
<evidence type="ECO:0000313" key="13">
    <source>
        <dbReference type="EMBL" id="OQR75746.1"/>
    </source>
</evidence>
<keyword evidence="2" id="KW-0479">Metal-binding</keyword>
<dbReference type="Pfam" id="PF13499">
    <property type="entry name" value="EF-hand_7"/>
    <property type="match status" value="2"/>
</dbReference>
<keyword evidence="3" id="KW-0732">Signal</keyword>
<feature type="domain" description="EF-hand" evidence="12">
    <location>
        <begin position="231"/>
        <end position="266"/>
    </location>
</feature>
<dbReference type="PANTHER" id="PTHR10827">
    <property type="entry name" value="RETICULOCALBIN"/>
    <property type="match status" value="1"/>
</dbReference>
<keyword evidence="5" id="KW-0256">Endoplasmic reticulum</keyword>
<dbReference type="STRING" id="418985.A0A1V9XQG9"/>
<dbReference type="Pfam" id="PF13202">
    <property type="entry name" value="EF-hand_5"/>
    <property type="match status" value="2"/>
</dbReference>
<dbReference type="InParanoid" id="A0A1V9XQG9"/>
<protein>
    <recommendedName>
        <fullName evidence="11">Reticulocalbin-3</fullName>
    </recommendedName>
</protein>
<dbReference type="SMART" id="SM00054">
    <property type="entry name" value="EFh"/>
    <property type="match status" value="4"/>
</dbReference>
<dbReference type="GO" id="GO:0005788">
    <property type="term" value="C:endoplasmic reticulum lumen"/>
    <property type="evidence" value="ECO:0007669"/>
    <property type="project" value="UniProtKB-SubCell"/>
</dbReference>
<dbReference type="PROSITE" id="PS00018">
    <property type="entry name" value="EF_HAND_1"/>
    <property type="match status" value="4"/>
</dbReference>
<gene>
    <name evidence="13" type="ORF">BIW11_08225</name>
</gene>
<sequence>MLYVAGAFGFLGVLFLVALINSGSKNAAEEFEDLTPEEAKRRLKGIAKKMDINQDGSVDKAELTKWILNSFDMLTREESLDRFEDGDRNKDGKISWDEHFAENFGEGSVLQEHHEDDVPRMLNEDRELFALADEDHDGFLNKEEFPAFSHPHEFLKMHALLVNHTLRKRDANADGKLSLDEFLTEENAQEMSQEVRVTEKERFELDLDKNKDGSLDLQEVTHWIIPDNRDIADQEVEHLMENSDTDKDGVLSIQEIVDHYEIFVGSEATDYGEHLHKFKDEL</sequence>
<evidence type="ECO:0000256" key="4">
    <source>
        <dbReference type="ARBA" id="ARBA00022737"/>
    </source>
</evidence>
<keyword evidence="8" id="KW-0143">Chaperone</keyword>